<feature type="domain" description="GGDEF" evidence="4">
    <location>
        <begin position="243"/>
        <end position="374"/>
    </location>
</feature>
<dbReference type="PANTHER" id="PTHR45138">
    <property type="entry name" value="REGULATORY COMPONENTS OF SENSORY TRANSDUCTION SYSTEM"/>
    <property type="match status" value="1"/>
</dbReference>
<dbReference type="PROSITE" id="PS50887">
    <property type="entry name" value="GGDEF"/>
    <property type="match status" value="1"/>
</dbReference>
<comment type="caution">
    <text evidence="5">The sequence shown here is derived from an EMBL/GenBank/DDBJ whole genome shotgun (WGS) entry which is preliminary data.</text>
</comment>
<keyword evidence="3" id="KW-0812">Transmembrane</keyword>
<dbReference type="InterPro" id="IPR050469">
    <property type="entry name" value="Diguanylate_Cyclase"/>
</dbReference>
<feature type="transmembrane region" description="Helical" evidence="3">
    <location>
        <begin position="29"/>
        <end position="48"/>
    </location>
</feature>
<evidence type="ECO:0000313" key="5">
    <source>
        <dbReference type="EMBL" id="MBB4648742.1"/>
    </source>
</evidence>
<feature type="transmembrane region" description="Helical" evidence="3">
    <location>
        <begin position="85"/>
        <end position="106"/>
    </location>
</feature>
<gene>
    <name evidence="5" type="ORF">GGQ99_000464</name>
</gene>
<dbReference type="SUPFAM" id="SSF55073">
    <property type="entry name" value="Nucleotide cyclase"/>
    <property type="match status" value="1"/>
</dbReference>
<comment type="catalytic activity">
    <reaction evidence="2">
        <text>2 GTP = 3',3'-c-di-GMP + 2 diphosphate</text>
        <dbReference type="Rhea" id="RHEA:24898"/>
        <dbReference type="ChEBI" id="CHEBI:33019"/>
        <dbReference type="ChEBI" id="CHEBI:37565"/>
        <dbReference type="ChEBI" id="CHEBI:58805"/>
        <dbReference type="EC" id="2.7.7.65"/>
    </reaction>
</comment>
<proteinExistence type="predicted"/>
<dbReference type="EC" id="2.7.7.65" evidence="1"/>
<keyword evidence="3" id="KW-1133">Transmembrane helix</keyword>
<feature type="transmembrane region" description="Helical" evidence="3">
    <location>
        <begin position="54"/>
        <end position="73"/>
    </location>
</feature>
<dbReference type="PANTHER" id="PTHR45138:SF9">
    <property type="entry name" value="DIGUANYLATE CYCLASE DGCM-RELATED"/>
    <property type="match status" value="1"/>
</dbReference>
<dbReference type="InterPro" id="IPR000160">
    <property type="entry name" value="GGDEF_dom"/>
</dbReference>
<dbReference type="InterPro" id="IPR029787">
    <property type="entry name" value="Nucleotide_cyclase"/>
</dbReference>
<evidence type="ECO:0000256" key="2">
    <source>
        <dbReference type="ARBA" id="ARBA00034247"/>
    </source>
</evidence>
<accession>A0ABR6KW49</accession>
<protein>
    <recommendedName>
        <fullName evidence="1">diguanylate cyclase</fullName>
        <ecNumber evidence="1">2.7.7.65</ecNumber>
    </recommendedName>
</protein>
<dbReference type="EMBL" id="JACHOT010000001">
    <property type="protein sequence ID" value="MBB4648742.1"/>
    <property type="molecule type" value="Genomic_DNA"/>
</dbReference>
<keyword evidence="6" id="KW-1185">Reference proteome</keyword>
<evidence type="ECO:0000256" key="1">
    <source>
        <dbReference type="ARBA" id="ARBA00012528"/>
    </source>
</evidence>
<feature type="transmembrane region" description="Helical" evidence="3">
    <location>
        <begin position="144"/>
        <end position="162"/>
    </location>
</feature>
<feature type="transmembrane region" description="Helical" evidence="3">
    <location>
        <begin position="182"/>
        <end position="209"/>
    </location>
</feature>
<reference evidence="5 6" key="1">
    <citation type="submission" date="2020-08" db="EMBL/GenBank/DDBJ databases">
        <title>Genomic Encyclopedia of Type Strains, Phase IV (KMG-IV): sequencing the most valuable type-strain genomes for metagenomic binning, comparative biology and taxonomic classification.</title>
        <authorList>
            <person name="Goeker M."/>
        </authorList>
    </citation>
    <scope>NUCLEOTIDE SEQUENCE [LARGE SCALE GENOMIC DNA]</scope>
    <source>
        <strain evidence="5 6">DSM 7050</strain>
    </source>
</reference>
<evidence type="ECO:0000259" key="4">
    <source>
        <dbReference type="PROSITE" id="PS50887"/>
    </source>
</evidence>
<dbReference type="SMART" id="SM00267">
    <property type="entry name" value="GGDEF"/>
    <property type="match status" value="1"/>
</dbReference>
<dbReference type="Proteomes" id="UP000539538">
    <property type="component" value="Unassembled WGS sequence"/>
</dbReference>
<dbReference type="RefSeq" id="WP_183260418.1">
    <property type="nucleotide sequence ID" value="NZ_BAAAVZ010000008.1"/>
</dbReference>
<dbReference type="CDD" id="cd01949">
    <property type="entry name" value="GGDEF"/>
    <property type="match status" value="1"/>
</dbReference>
<organism evidence="5 6">
    <name type="scientific">Aminobacter niigataensis</name>
    <dbReference type="NCBI Taxonomy" id="83265"/>
    <lineage>
        <taxon>Bacteria</taxon>
        <taxon>Pseudomonadati</taxon>
        <taxon>Pseudomonadota</taxon>
        <taxon>Alphaproteobacteria</taxon>
        <taxon>Hyphomicrobiales</taxon>
        <taxon>Phyllobacteriaceae</taxon>
        <taxon>Aminobacter</taxon>
    </lineage>
</organism>
<dbReference type="Gene3D" id="3.30.70.270">
    <property type="match status" value="1"/>
</dbReference>
<keyword evidence="3" id="KW-0472">Membrane</keyword>
<name>A0ABR6KW49_9HYPH</name>
<evidence type="ECO:0000313" key="6">
    <source>
        <dbReference type="Proteomes" id="UP000539538"/>
    </source>
</evidence>
<dbReference type="NCBIfam" id="TIGR00254">
    <property type="entry name" value="GGDEF"/>
    <property type="match status" value="1"/>
</dbReference>
<dbReference type="Pfam" id="PF00990">
    <property type="entry name" value="GGDEF"/>
    <property type="match status" value="1"/>
</dbReference>
<feature type="transmembrane region" description="Helical" evidence="3">
    <location>
        <begin position="112"/>
        <end position="132"/>
    </location>
</feature>
<dbReference type="InterPro" id="IPR043128">
    <property type="entry name" value="Rev_trsase/Diguanyl_cyclase"/>
</dbReference>
<evidence type="ECO:0000256" key="3">
    <source>
        <dbReference type="SAM" id="Phobius"/>
    </source>
</evidence>
<sequence>MKFIPSALLLLFAATFLCVWLLERRRRHLLFFSLAFAAVGSATIVQFALWPPDIGYNTIVSAMLYAAGPLLLVEGVLARSRRSMPLGLHAAWFAAIVGLLCYFYYVDNNLQVRVYVLNIGMGCIILSGAWKLRDLVRGNVIDRAMVWLLLGLGLTFFVRVLLDGSSVPPDDVDAFFESAFWIWAQFSMSLLGATLGLGLLVVACADIVLGLKAERDTDPLTGLLNRRGLQGREARLLSVARGKPLGIVACDIDCFKTINDRFGHAAGDVVLATFAGIMRKKLRAGDIAARTGGEEFIMVLNCPLDQAYSLTEKLRREIASAHFAGLPTDFAVTCSFGIAEFHPGEGLWDAIGRADKILYAAKRAGRNRTFAEGLQLPSAA</sequence>
<feature type="transmembrane region" description="Helical" evidence="3">
    <location>
        <begin position="6"/>
        <end position="22"/>
    </location>
</feature>